<keyword evidence="2 7" id="KW-0813">Transport</keyword>
<keyword evidence="5 7" id="KW-1133">Transmembrane helix</keyword>
<dbReference type="GO" id="GO:0022857">
    <property type="term" value="F:transmembrane transporter activity"/>
    <property type="evidence" value="ECO:0007669"/>
    <property type="project" value="InterPro"/>
</dbReference>
<comment type="subcellular location">
    <subcellularLocation>
        <location evidence="1 7">Cell membrane</location>
        <topology evidence="1 7">Multi-pass membrane protein</topology>
    </subcellularLocation>
</comment>
<evidence type="ECO:0000256" key="1">
    <source>
        <dbReference type="ARBA" id="ARBA00004651"/>
    </source>
</evidence>
<dbReference type="NCBIfam" id="TIGR01726">
    <property type="entry name" value="HEQRo_perm_3TM"/>
    <property type="match status" value="1"/>
</dbReference>
<dbReference type="Gene3D" id="1.10.3720.10">
    <property type="entry name" value="MetI-like"/>
    <property type="match status" value="1"/>
</dbReference>
<dbReference type="PANTHER" id="PTHR30614">
    <property type="entry name" value="MEMBRANE COMPONENT OF AMINO ACID ABC TRANSPORTER"/>
    <property type="match status" value="1"/>
</dbReference>
<keyword evidence="4 7" id="KW-0812">Transmembrane</keyword>
<dbReference type="CDD" id="cd06261">
    <property type="entry name" value="TM_PBP2"/>
    <property type="match status" value="1"/>
</dbReference>
<dbReference type="InterPro" id="IPR000515">
    <property type="entry name" value="MetI-like"/>
</dbReference>
<dbReference type="EMBL" id="FJNE01000004">
    <property type="protein sequence ID" value="CZQ93639.1"/>
    <property type="molecule type" value="Genomic_DNA"/>
</dbReference>
<feature type="transmembrane region" description="Helical" evidence="7">
    <location>
        <begin position="23"/>
        <end position="48"/>
    </location>
</feature>
<feature type="transmembrane region" description="Helical" evidence="7">
    <location>
        <begin position="187"/>
        <end position="208"/>
    </location>
</feature>
<keyword evidence="10" id="KW-1185">Reference proteome</keyword>
<evidence type="ECO:0000256" key="4">
    <source>
        <dbReference type="ARBA" id="ARBA00022692"/>
    </source>
</evidence>
<accession>A0A143YMB3</accession>
<dbReference type="STRING" id="140314.SAMN04488076_10660"/>
<dbReference type="RefSeq" id="WP_087033236.1">
    <property type="nucleotide sequence ID" value="NZ_FJNE01000004.1"/>
</dbReference>
<evidence type="ECO:0000256" key="7">
    <source>
        <dbReference type="RuleBase" id="RU363032"/>
    </source>
</evidence>
<feature type="transmembrane region" description="Helical" evidence="7">
    <location>
        <begin position="69"/>
        <end position="87"/>
    </location>
</feature>
<reference evidence="9 10" key="1">
    <citation type="submission" date="2016-02" db="EMBL/GenBank/DDBJ databases">
        <authorList>
            <person name="Wen L."/>
            <person name="He K."/>
            <person name="Yang H."/>
        </authorList>
    </citation>
    <scope>NUCLEOTIDE SEQUENCE [LARGE SCALE GENOMIC DNA]</scope>
    <source>
        <strain evidence="9">Trichococcus palustris</strain>
    </source>
</reference>
<dbReference type="InterPro" id="IPR010065">
    <property type="entry name" value="AA_ABC_transptr_permease_3TM"/>
</dbReference>
<comment type="similarity">
    <text evidence="7">Belongs to the binding-protein-dependent transport system permease family.</text>
</comment>
<proteinExistence type="inferred from homology"/>
<dbReference type="OrthoDB" id="9805999at2"/>
<evidence type="ECO:0000256" key="6">
    <source>
        <dbReference type="ARBA" id="ARBA00023136"/>
    </source>
</evidence>
<evidence type="ECO:0000256" key="2">
    <source>
        <dbReference type="ARBA" id="ARBA00022448"/>
    </source>
</evidence>
<dbReference type="Pfam" id="PF00528">
    <property type="entry name" value="BPD_transp_1"/>
    <property type="match status" value="1"/>
</dbReference>
<dbReference type="PANTHER" id="PTHR30614:SF41">
    <property type="entry name" value="INNER MEMBRANE AMINO-ACID ABC TRANSPORTER PERMEASE PROTEIN YHDY"/>
    <property type="match status" value="1"/>
</dbReference>
<dbReference type="InterPro" id="IPR035906">
    <property type="entry name" value="MetI-like_sf"/>
</dbReference>
<dbReference type="PROSITE" id="PS50928">
    <property type="entry name" value="ABC_TM1"/>
    <property type="match status" value="1"/>
</dbReference>
<gene>
    <name evidence="9" type="ORF">Tpal_1662</name>
</gene>
<evidence type="ECO:0000259" key="8">
    <source>
        <dbReference type="PROSITE" id="PS50928"/>
    </source>
</evidence>
<protein>
    <submittedName>
        <fullName evidence="9">Amino acid abc transporter permease protein 3-tm domain</fullName>
    </submittedName>
</protein>
<feature type="domain" description="ABC transmembrane type-1" evidence="8">
    <location>
        <begin position="21"/>
        <end position="208"/>
    </location>
</feature>
<evidence type="ECO:0000256" key="5">
    <source>
        <dbReference type="ARBA" id="ARBA00022989"/>
    </source>
</evidence>
<keyword evidence="3" id="KW-1003">Cell membrane</keyword>
<dbReference type="GO" id="GO:0006865">
    <property type="term" value="P:amino acid transport"/>
    <property type="evidence" value="ECO:0007669"/>
    <property type="project" value="TreeGrafter"/>
</dbReference>
<dbReference type="Proteomes" id="UP000242754">
    <property type="component" value="Unassembled WGS sequence"/>
</dbReference>
<keyword evidence="6 7" id="KW-0472">Membrane</keyword>
<organism evidence="9 10">
    <name type="scientific">Trichococcus palustris</name>
    <dbReference type="NCBI Taxonomy" id="140314"/>
    <lineage>
        <taxon>Bacteria</taxon>
        <taxon>Bacillati</taxon>
        <taxon>Bacillota</taxon>
        <taxon>Bacilli</taxon>
        <taxon>Lactobacillales</taxon>
        <taxon>Carnobacteriaceae</taxon>
        <taxon>Trichococcus</taxon>
    </lineage>
</organism>
<evidence type="ECO:0000313" key="10">
    <source>
        <dbReference type="Proteomes" id="UP000242754"/>
    </source>
</evidence>
<evidence type="ECO:0000313" key="9">
    <source>
        <dbReference type="EMBL" id="CZQ93639.1"/>
    </source>
</evidence>
<dbReference type="AlphaFoldDB" id="A0A143YMB3"/>
<evidence type="ECO:0000256" key="3">
    <source>
        <dbReference type="ARBA" id="ARBA00022475"/>
    </source>
</evidence>
<name>A0A143YMB3_9LACT</name>
<dbReference type="GO" id="GO:0043190">
    <property type="term" value="C:ATP-binding cassette (ABC) transporter complex"/>
    <property type="evidence" value="ECO:0007669"/>
    <property type="project" value="InterPro"/>
</dbReference>
<sequence length="219" mass="24309">MIESIQTVFTPSNVSFLMQGLKLALLISISVVILSIIYGTVLGLLRNYEKKFLGKLAGAYIELFRNTPLLLWMLTCSFLIPGSTITLKGSLALFLYTSAVVAEIVRGGLNSIPKGQFEAAHSEGFSFLQTLWYIILPQCFKKIIPSLLSQVITTIKDTSFLAGLGIMEFTRSGQVILGKVTKTSEVFMIYAFLALVYFIICFSLSSVVRSWHKRNSQNV</sequence>
<dbReference type="SUPFAM" id="SSF161098">
    <property type="entry name" value="MetI-like"/>
    <property type="match status" value="1"/>
</dbReference>
<dbReference type="InterPro" id="IPR043429">
    <property type="entry name" value="ArtM/GltK/GlnP/TcyL/YhdX-like"/>
</dbReference>